<dbReference type="InterPro" id="IPR024311">
    <property type="entry name" value="Lipocalin-like"/>
</dbReference>
<feature type="signal peptide" evidence="1">
    <location>
        <begin position="1"/>
        <end position="18"/>
    </location>
</feature>
<evidence type="ECO:0000313" key="4">
    <source>
        <dbReference type="Proteomes" id="UP000319374"/>
    </source>
</evidence>
<reference evidence="4" key="1">
    <citation type="submission" date="2019-06" db="EMBL/GenBank/DDBJ databases">
        <title>Alistipes onderdonkii subsp. vulgaris subsp. nov., Alistipes dispar sp. nov. and Alistipes communis sp. nov., isolated from human faeces, and creation of Alistipes onderdonkii subsp. onderdonkii subsp. nov.</title>
        <authorList>
            <person name="Sakamoto M."/>
            <person name="Ikeyama N."/>
            <person name="Ogata Y."/>
            <person name="Suda W."/>
            <person name="Iino T."/>
            <person name="Hattori M."/>
            <person name="Ohkuma M."/>
        </authorList>
    </citation>
    <scope>NUCLEOTIDE SEQUENCE [LARGE SCALE GENOMIC DNA]</scope>
    <source>
        <strain evidence="4">5CPEGH6</strain>
    </source>
</reference>
<dbReference type="Pfam" id="PF13648">
    <property type="entry name" value="Lipocalin_4"/>
    <property type="match status" value="1"/>
</dbReference>
<dbReference type="EMBL" id="AP019736">
    <property type="protein sequence ID" value="BBL07517.1"/>
    <property type="molecule type" value="Genomic_DNA"/>
</dbReference>
<dbReference type="AlphaFoldDB" id="A0A4Y1X2H1"/>
<feature type="domain" description="Lipocalin-like" evidence="2">
    <location>
        <begin position="37"/>
        <end position="103"/>
    </location>
</feature>
<dbReference type="RefSeq" id="WP_141429675.1">
    <property type="nucleotide sequence ID" value="NZ_AP019736.1"/>
</dbReference>
<gene>
    <name evidence="3" type="ORF">A5CPEGH6_21550</name>
</gene>
<keyword evidence="1" id="KW-0732">Signal</keyword>
<sequence length="166" mass="19071">MKHLFKIALLASCLLCFAACDDDESRTPEIEVTPAYLNGTWTLAEWNGAPLADGLYLYITFNRRERTYEMYHNFDSMYARLVTGSFNVEEDKELGYVISGDYDYENGDWTREYVVSDRLEDAMTWTAKDDAGDVHRFVRCEKVPDEIVDEAKSDTEADAVKLSVIF</sequence>
<keyword evidence="4" id="KW-1185">Reference proteome</keyword>
<name>A0A4Y1X2H1_9BACT</name>
<accession>A0A4Y1X2H1</accession>
<feature type="chain" id="PRO_5021340077" description="Lipocalin-like domain-containing protein" evidence="1">
    <location>
        <begin position="19"/>
        <end position="166"/>
    </location>
</feature>
<evidence type="ECO:0000259" key="2">
    <source>
        <dbReference type="Pfam" id="PF13648"/>
    </source>
</evidence>
<organism evidence="3 4">
    <name type="scientific">Alistipes dispar</name>
    <dbReference type="NCBI Taxonomy" id="2585119"/>
    <lineage>
        <taxon>Bacteria</taxon>
        <taxon>Pseudomonadati</taxon>
        <taxon>Bacteroidota</taxon>
        <taxon>Bacteroidia</taxon>
        <taxon>Bacteroidales</taxon>
        <taxon>Rikenellaceae</taxon>
        <taxon>Alistipes</taxon>
    </lineage>
</organism>
<dbReference type="KEGG" id="ada:A5CPEGH6_21550"/>
<dbReference type="OrthoDB" id="1001391at2"/>
<dbReference type="Proteomes" id="UP000319374">
    <property type="component" value="Chromosome"/>
</dbReference>
<dbReference type="GeneID" id="98674140"/>
<protein>
    <recommendedName>
        <fullName evidence="2">Lipocalin-like domain-containing protein</fullName>
    </recommendedName>
</protein>
<evidence type="ECO:0000256" key="1">
    <source>
        <dbReference type="SAM" id="SignalP"/>
    </source>
</evidence>
<proteinExistence type="predicted"/>
<evidence type="ECO:0000313" key="3">
    <source>
        <dbReference type="EMBL" id="BBL07517.1"/>
    </source>
</evidence>